<feature type="transmembrane region" description="Helical" evidence="1">
    <location>
        <begin position="347"/>
        <end position="367"/>
    </location>
</feature>
<feature type="transmembrane region" description="Helical" evidence="1">
    <location>
        <begin position="204"/>
        <end position="224"/>
    </location>
</feature>
<keyword evidence="1" id="KW-0472">Membrane</keyword>
<dbReference type="RefSeq" id="WP_173123507.1">
    <property type="nucleotide sequence ID" value="NZ_JABRWJ010000004.1"/>
</dbReference>
<keyword evidence="1" id="KW-0812">Transmembrane</keyword>
<feature type="domain" description="DUF418" evidence="2">
    <location>
        <begin position="225"/>
        <end position="384"/>
    </location>
</feature>
<feature type="transmembrane region" description="Helical" evidence="1">
    <location>
        <begin position="274"/>
        <end position="298"/>
    </location>
</feature>
<feature type="transmembrane region" description="Helical" evidence="1">
    <location>
        <begin position="103"/>
        <end position="133"/>
    </location>
</feature>
<dbReference type="PANTHER" id="PTHR30590">
    <property type="entry name" value="INNER MEMBRANE PROTEIN"/>
    <property type="match status" value="1"/>
</dbReference>
<proteinExistence type="predicted"/>
<keyword evidence="1" id="KW-1133">Transmembrane helix</keyword>
<dbReference type="EMBL" id="JABRWJ010000004">
    <property type="protein sequence ID" value="NRF68134.1"/>
    <property type="molecule type" value="Genomic_DNA"/>
</dbReference>
<feature type="transmembrane region" description="Helical" evidence="1">
    <location>
        <begin position="20"/>
        <end position="38"/>
    </location>
</feature>
<dbReference type="Proteomes" id="UP000737171">
    <property type="component" value="Unassembled WGS sequence"/>
</dbReference>
<dbReference type="PANTHER" id="PTHR30590:SF2">
    <property type="entry name" value="INNER MEMBRANE PROTEIN"/>
    <property type="match status" value="1"/>
</dbReference>
<name>A0ABX2EHN3_9BURK</name>
<dbReference type="Pfam" id="PF04235">
    <property type="entry name" value="DUF418"/>
    <property type="match status" value="1"/>
</dbReference>
<evidence type="ECO:0000313" key="4">
    <source>
        <dbReference type="Proteomes" id="UP000737171"/>
    </source>
</evidence>
<reference evidence="3 4" key="1">
    <citation type="submission" date="2020-05" db="EMBL/GenBank/DDBJ databases">
        <title>Aquincola sp. isolate from soil.</title>
        <authorList>
            <person name="Han J."/>
            <person name="Kim D.-U."/>
        </authorList>
    </citation>
    <scope>NUCLEOTIDE SEQUENCE [LARGE SCALE GENOMIC DNA]</scope>
    <source>
        <strain evidence="3 4">S2</strain>
    </source>
</reference>
<keyword evidence="4" id="KW-1185">Reference proteome</keyword>
<organism evidence="3 4">
    <name type="scientific">Pseudaquabacterium terrae</name>
    <dbReference type="NCBI Taxonomy" id="2732868"/>
    <lineage>
        <taxon>Bacteria</taxon>
        <taxon>Pseudomonadati</taxon>
        <taxon>Pseudomonadota</taxon>
        <taxon>Betaproteobacteria</taxon>
        <taxon>Burkholderiales</taxon>
        <taxon>Sphaerotilaceae</taxon>
        <taxon>Pseudaquabacterium</taxon>
    </lineage>
</organism>
<evidence type="ECO:0000259" key="2">
    <source>
        <dbReference type="Pfam" id="PF04235"/>
    </source>
</evidence>
<accession>A0ABX2EHN3</accession>
<feature type="transmembrane region" description="Helical" evidence="1">
    <location>
        <begin position="244"/>
        <end position="262"/>
    </location>
</feature>
<sequence>MPNDPPEPDRLRHVDALRGFALLGILAVNIGAFADSWFGTFAPNPAFGAPLDQAVRFSVTLLFETKFYLLFAFLFGVSFTLQMSAAARAGAAFEPRLLRRQGGLLLLGLLHGLLLFDGDILLLYGLLGLVLLAWRDWPPRRALRIAVTLVVASAMLWLLAGAAIVAIGVALPADDSIVRTRLAGLGGDAAATLRYYLTQWRQSALTLLLLQAPGALAAFLVGFAAGRSGVLSQPALAWPAVRRIVIFGWPLGLSGALVYAWARTTAPGLGADFVALGLSLLTGPLLTAAYVAGALALFQTPRGQRIEQWLAPLGRMALSNYLGQSVVLGLIFTGYGLRLIDRLPPPAVLALVPAIIAVQAVFSRWWLQRHAYGPAEWVLRAITTARLPRWRLAAAS</sequence>
<dbReference type="InterPro" id="IPR007349">
    <property type="entry name" value="DUF418"/>
</dbReference>
<gene>
    <name evidence="3" type="ORF">HLB44_14165</name>
</gene>
<feature type="transmembrane region" description="Helical" evidence="1">
    <location>
        <begin position="145"/>
        <end position="171"/>
    </location>
</feature>
<feature type="transmembrane region" description="Helical" evidence="1">
    <location>
        <begin position="318"/>
        <end position="340"/>
    </location>
</feature>
<dbReference type="InterPro" id="IPR052529">
    <property type="entry name" value="Bact_Transport_Assoc"/>
</dbReference>
<evidence type="ECO:0000256" key="1">
    <source>
        <dbReference type="SAM" id="Phobius"/>
    </source>
</evidence>
<comment type="caution">
    <text evidence="3">The sequence shown here is derived from an EMBL/GenBank/DDBJ whole genome shotgun (WGS) entry which is preliminary data.</text>
</comment>
<protein>
    <submittedName>
        <fullName evidence="3">DUF418 domain-containing protein</fullName>
    </submittedName>
</protein>
<evidence type="ECO:0000313" key="3">
    <source>
        <dbReference type="EMBL" id="NRF68134.1"/>
    </source>
</evidence>